<dbReference type="SUPFAM" id="SSF50249">
    <property type="entry name" value="Nucleic acid-binding proteins"/>
    <property type="match status" value="1"/>
</dbReference>
<organism evidence="1 2">
    <name type="scientific">Pediococcus pentosaceus</name>
    <dbReference type="NCBI Taxonomy" id="1255"/>
    <lineage>
        <taxon>Bacteria</taxon>
        <taxon>Bacillati</taxon>
        <taxon>Bacillota</taxon>
        <taxon>Bacilli</taxon>
        <taxon>Lactobacillales</taxon>
        <taxon>Lactobacillaceae</taxon>
        <taxon>Pediococcus</taxon>
    </lineage>
</organism>
<proteinExistence type="predicted"/>
<protein>
    <submittedName>
        <fullName evidence="1">Aspartate--tRNA ligase</fullName>
        <ecNumber evidence="1">6.1.1.12</ecNumber>
    </submittedName>
</protein>
<dbReference type="GO" id="GO:0004815">
    <property type="term" value="F:aspartate-tRNA ligase activity"/>
    <property type="evidence" value="ECO:0007669"/>
    <property type="project" value="UniProtKB-EC"/>
</dbReference>
<sequence>MKRTTYAGLVNEQYTGQTVTLKGWVQKRRDLGQLILLTFAIVKGSFN</sequence>
<dbReference type="EMBL" id="CP021474">
    <property type="protein sequence ID" value="ARW19575.1"/>
    <property type="molecule type" value="Genomic_DNA"/>
</dbReference>
<gene>
    <name evidence="1" type="primary">darS</name>
    <name evidence="1" type="ORF">S100892_01002</name>
</gene>
<dbReference type="Proteomes" id="UP000196118">
    <property type="component" value="Chromosome"/>
</dbReference>
<name>A0A1Y0VN53_PEDPE</name>
<keyword evidence="1" id="KW-0436">Ligase</keyword>
<evidence type="ECO:0000313" key="2">
    <source>
        <dbReference type="Proteomes" id="UP000196118"/>
    </source>
</evidence>
<accession>A0A1Y0VN53</accession>
<dbReference type="EC" id="6.1.1.12" evidence="1"/>
<dbReference type="InterPro" id="IPR012340">
    <property type="entry name" value="NA-bd_OB-fold"/>
</dbReference>
<dbReference type="AlphaFoldDB" id="A0A1Y0VN53"/>
<reference evidence="1 2" key="1">
    <citation type="submission" date="2017-05" db="EMBL/GenBank/DDBJ databases">
        <title>Genome sequence of Pediococcus pentosaceus strain SRCM100892.</title>
        <authorList>
            <person name="Cho S.H."/>
        </authorList>
    </citation>
    <scope>NUCLEOTIDE SEQUENCE [LARGE SCALE GENOMIC DNA]</scope>
    <source>
        <strain evidence="1 2">SRCM100892</strain>
    </source>
</reference>
<evidence type="ECO:0000313" key="1">
    <source>
        <dbReference type="EMBL" id="ARW19575.1"/>
    </source>
</evidence>
<dbReference type="Gene3D" id="2.40.50.140">
    <property type="entry name" value="Nucleic acid-binding proteins"/>
    <property type="match status" value="1"/>
</dbReference>